<evidence type="ECO:0000256" key="4">
    <source>
        <dbReference type="ARBA" id="ARBA00023242"/>
    </source>
</evidence>
<evidence type="ECO:0000256" key="3">
    <source>
        <dbReference type="ARBA" id="ARBA00019596"/>
    </source>
</evidence>
<dbReference type="InterPro" id="IPR032302">
    <property type="entry name" value="THOC2_N"/>
</dbReference>
<dbReference type="OrthoDB" id="29024at2759"/>
<dbReference type="STRING" id="5627.A0A1C7MN40"/>
<keyword evidence="4" id="KW-0539">Nucleus</keyword>
<dbReference type="GO" id="GO:0006397">
    <property type="term" value="P:mRNA processing"/>
    <property type="evidence" value="ECO:0007669"/>
    <property type="project" value="InterPro"/>
</dbReference>
<comment type="caution">
    <text evidence="9">The sequence shown here is derived from an EMBL/GenBank/DDBJ whole genome shotgun (WGS) entry which is preliminary data.</text>
</comment>
<dbReference type="GO" id="GO:0006406">
    <property type="term" value="P:mRNA export from nucleus"/>
    <property type="evidence" value="ECO:0007669"/>
    <property type="project" value="InterPro"/>
</dbReference>
<feature type="compositionally biased region" description="Low complexity" evidence="5">
    <location>
        <begin position="1027"/>
        <end position="1038"/>
    </location>
</feature>
<evidence type="ECO:0000259" key="6">
    <source>
        <dbReference type="Pfam" id="PF11262"/>
    </source>
</evidence>
<feature type="compositionally biased region" description="Pro residues" evidence="5">
    <location>
        <begin position="1546"/>
        <end position="1561"/>
    </location>
</feature>
<dbReference type="GO" id="GO:0000445">
    <property type="term" value="C:THO complex part of transcription export complex"/>
    <property type="evidence" value="ECO:0007669"/>
    <property type="project" value="TreeGrafter"/>
</dbReference>
<dbReference type="EMBL" id="LUGG01000003">
    <property type="protein sequence ID" value="OBZ76414.1"/>
    <property type="molecule type" value="Genomic_DNA"/>
</dbReference>
<dbReference type="GO" id="GO:0003729">
    <property type="term" value="F:mRNA binding"/>
    <property type="evidence" value="ECO:0007669"/>
    <property type="project" value="TreeGrafter"/>
</dbReference>
<dbReference type="Pfam" id="PF11262">
    <property type="entry name" value="Tho2"/>
    <property type="match status" value="1"/>
</dbReference>
<evidence type="ECO:0000256" key="5">
    <source>
        <dbReference type="SAM" id="MobiDB-lite"/>
    </source>
</evidence>
<evidence type="ECO:0000313" key="9">
    <source>
        <dbReference type="EMBL" id="OBZ76414.1"/>
    </source>
</evidence>
<keyword evidence="10" id="KW-1185">Reference proteome</keyword>
<feature type="compositionally biased region" description="Basic and acidic residues" evidence="5">
    <location>
        <begin position="1790"/>
        <end position="1811"/>
    </location>
</feature>
<dbReference type="OMA" id="QERWTCI"/>
<feature type="compositionally biased region" description="Basic and acidic residues" evidence="5">
    <location>
        <begin position="1934"/>
        <end position="1944"/>
    </location>
</feature>
<evidence type="ECO:0000259" key="7">
    <source>
        <dbReference type="Pfam" id="PF11732"/>
    </source>
</evidence>
<accession>A0A1C7MN40</accession>
<reference evidence="9 10" key="1">
    <citation type="submission" date="2016-03" db="EMBL/GenBank/DDBJ databases">
        <title>Whole genome sequencing of Grifola frondosa 9006-11.</title>
        <authorList>
            <person name="Min B."/>
            <person name="Park H."/>
            <person name="Kim J.-G."/>
            <person name="Cho H."/>
            <person name="Oh Y.-L."/>
            <person name="Kong W.-S."/>
            <person name="Choi I.-G."/>
        </authorList>
    </citation>
    <scope>NUCLEOTIDE SEQUENCE [LARGE SCALE GENOMIC DNA]</scope>
    <source>
        <strain evidence="9 10">9006-11</strain>
    </source>
</reference>
<feature type="region of interest" description="Disordered" evidence="5">
    <location>
        <begin position="1401"/>
        <end position="1463"/>
    </location>
</feature>
<proteinExistence type="inferred from homology"/>
<evidence type="ECO:0000256" key="1">
    <source>
        <dbReference type="ARBA" id="ARBA00004123"/>
    </source>
</evidence>
<comment type="similarity">
    <text evidence="2">Belongs to the THOC2 family.</text>
</comment>
<feature type="domain" description="THO complex subunitTHOC2 N-terminal" evidence="7">
    <location>
        <begin position="713"/>
        <end position="788"/>
    </location>
</feature>
<evidence type="ECO:0000313" key="10">
    <source>
        <dbReference type="Proteomes" id="UP000092993"/>
    </source>
</evidence>
<protein>
    <recommendedName>
        <fullName evidence="3">THO complex subunit 2</fullName>
    </recommendedName>
</protein>
<feature type="domain" description="THO complex subunit 2 N-terminal" evidence="8">
    <location>
        <begin position="468"/>
        <end position="707"/>
    </location>
</feature>
<dbReference type="Pfam" id="PF11732">
    <property type="entry name" value="Thoc2"/>
    <property type="match status" value="1"/>
</dbReference>
<name>A0A1C7MN40_GRIFR</name>
<feature type="region of interest" description="Disordered" evidence="5">
    <location>
        <begin position="1008"/>
        <end position="1049"/>
    </location>
</feature>
<feature type="domain" description="THO complex subunitTHOC2 C-terminal" evidence="6">
    <location>
        <begin position="1088"/>
        <end position="1382"/>
    </location>
</feature>
<sequence>MDVLETVQKYLTTWEKGGKSECRNIVLAPHSNPSDPGCNDVLTTVYHALIGSTLLTWSPKKPLSVDAFVAFVQSVLDHLPSSSIASDKSANVISFGEILVDAVWSIDSELEEILADAKNAASSAEQGAMPAATVAQIVKAKKNAEADKETLVLVVKRLLSIGVLDVDVCRERLDLSLVASVGLIADKAAFERKEIRARTGLFYKQNKFNLLREQSEGYSKLTTELTSSLGPPHSSASGRPMETSDAIDARARPAWERTVGLIGYFDLDPNRALDIILDVFSVHLMTHHKFFIAFLSFSPWGRKKRSVKREDERSMAVDSEPAQYKGKTLDEVMRLAEAQTGVSDEIKDSSNTRVLGQVLGFKFTYYQSPDVTETTPRNLYLLAAILIREGFLTVEDLYPHITPSDDKMDDYHKAYLSNVQSRISGARVSQLAMAGPLDSSGSTPKPRAAAPEPEKTVKVKEVPNQRRVAIMSKYPWMIDAYPEVADLMLRILTHSISSLYDTTWPTKEATSGFMHPRQRYGSAGMVPAPDRRPLLTLMAPTPTSTSSIDFVFFFPDWSQRIPVCSTLDDIIDVLEPLMQLVGLHMSHDSTFWTKLVRLGRTHMGTAMQIDPEKKGVVSDLEHPTYSFWFKMLRRYFIPALPLLRGNGVCSVELWRLLSLFEVTLRWRLYGEWKMKTYQSHPELRVRQVQADRESKGILRRLSHDTLDSLSGAVAKLAHTDPIIFFTNAVKQIMAYDNLASVIVQAVSYVTLVGFDVLGYVIIDAMADPNKDRVKDDGVNTSDWLQNLASFSGMLYRNFSADMTPLLKYVVHQLYNGQTTEIIVLRELIWKMVGIEPLPSLSDSQIAAMAGGPTLRIEAVASTTRGARVDPSNGTHLRAPSRIGKYLMDSSLALPLLIQIAQQRQSCVFRAPDAHLKSLASLYDTTHGVLLQYLEMLNSPTVISSQDYAENVLPSLTELNEKYGISAPICMQIIRPVLNAALLAAALAMQEKERVESVEAERRLKAALTAKREPNASTSRVASPSLGESSANPEASAESKTPIPEAQSTDVPMEISEAPAPTPENPWVPELYRLFDDIKKIAPGNAAEVLGSGFYLTFWQIRQEDSKYTAAERSPDKAKRAIAPVHRDRRNRVNNYVYLLSQELKQQTAARTFTIKRVAREKQHWFAHNPKAATLASSFVEHCLQPRCLLSPMDADFCAQFIKMVHVQGTPGFPTLLCYDKLLGEHVRVVVFSCSEYEARNYGRFLFGILTDLSRWFNDEQLFIQENRSKIGGKLVYFPGLQLRFASKPTIAQEDIIKWPDFKLIMRKWCRKLTKGLVDCIESGEFMHVYNAIIVLKEILPVFPVAAVNEFSGPTLARAMERLLEKEERGDLKILARAYFASLKKREPIWLASSAHMKAATPAKGLPVSADKTRTNAPPMTPGHATGDTRRMAPAPPPSTPSAPRAQLLNGVSSATGDRPTATKLALESIPRPEVVKRIRPEPKVVEEIKSNGVKALSKADAMDVDSSAVPPPASVRENGISDAAKVGSPIPVATSDFSRASHGSRPPTPAQPSSIRPPPLRSLPQSPRATSVVDAKAPRAEPQQAMPPPSTPSQTLSAQELRETAKQTRSSTENVEEKQLPSEPRGQAGAPPAPSPSRRRSPSPDRDRESRKEREASARGSTAAAPTSVTVDERGLPSRPDTTRHRPEDSLGKRRRPADDEPDRSSKRASRKDSHHEDRSRRSSEKDGHDRGRDSERRRKERDVPEPDSRILSIDTKLSDKRVPDGPASAKALPPTTPSAPRAMTSGDGSRLKAEGSLGRDRDWKAQREQPPHAVPSKPAGGASNGPSQEPMPGGSLRQRIGDEAPRSLPQAPLSYRSEPMGDRKGGTSARDDERDSGRKRTLSEREKDGNDAAPGVNEQTAQAPKRPRIIRNRYESSTNHGLAKKLLPIDPQLAEKSRSGRKD</sequence>
<comment type="subcellular location">
    <subcellularLocation>
        <location evidence="1">Nucleus</location>
    </subcellularLocation>
</comment>
<feature type="compositionally biased region" description="Basic and acidic residues" evidence="5">
    <location>
        <begin position="1671"/>
        <end position="1749"/>
    </location>
</feature>
<feature type="compositionally biased region" description="Basic and acidic residues" evidence="5">
    <location>
        <begin position="1642"/>
        <end position="1657"/>
    </location>
</feature>
<feature type="compositionally biased region" description="Basic and acidic residues" evidence="5">
    <location>
        <begin position="1860"/>
        <end position="1891"/>
    </location>
</feature>
<feature type="domain" description="THO complex subunit 2 N-terminal" evidence="8">
    <location>
        <begin position="107"/>
        <end position="456"/>
    </location>
</feature>
<feature type="compositionally biased region" description="Polar residues" evidence="5">
    <location>
        <begin position="223"/>
        <end position="237"/>
    </location>
</feature>
<dbReference type="InterPro" id="IPR021726">
    <property type="entry name" value="THO_THOC2_N"/>
</dbReference>
<dbReference type="InterPro" id="IPR021418">
    <property type="entry name" value="THO_THOC2_C"/>
</dbReference>
<gene>
    <name evidence="9" type="primary">tho2</name>
    <name evidence="9" type="ORF">A0H81_04034</name>
</gene>
<evidence type="ECO:0000259" key="8">
    <source>
        <dbReference type="Pfam" id="PF16134"/>
    </source>
</evidence>
<dbReference type="Proteomes" id="UP000092993">
    <property type="component" value="Unassembled WGS sequence"/>
</dbReference>
<dbReference type="PANTHER" id="PTHR21597">
    <property type="entry name" value="THO2 PROTEIN"/>
    <property type="match status" value="1"/>
</dbReference>
<dbReference type="PANTHER" id="PTHR21597:SF0">
    <property type="entry name" value="THO COMPLEX SUBUNIT 2"/>
    <property type="match status" value="1"/>
</dbReference>
<evidence type="ECO:0000256" key="2">
    <source>
        <dbReference type="ARBA" id="ARBA00007857"/>
    </source>
</evidence>
<feature type="region of interest" description="Disordered" evidence="5">
    <location>
        <begin position="1497"/>
        <end position="1944"/>
    </location>
</feature>
<feature type="region of interest" description="Disordered" evidence="5">
    <location>
        <begin position="434"/>
        <end position="455"/>
    </location>
</feature>
<dbReference type="Pfam" id="PF16134">
    <property type="entry name" value="THOC2_N"/>
    <property type="match status" value="2"/>
</dbReference>
<organism evidence="9 10">
    <name type="scientific">Grifola frondosa</name>
    <name type="common">Maitake</name>
    <name type="synonym">Polyporus frondosus</name>
    <dbReference type="NCBI Taxonomy" id="5627"/>
    <lineage>
        <taxon>Eukaryota</taxon>
        <taxon>Fungi</taxon>
        <taxon>Dikarya</taxon>
        <taxon>Basidiomycota</taxon>
        <taxon>Agaricomycotina</taxon>
        <taxon>Agaricomycetes</taxon>
        <taxon>Polyporales</taxon>
        <taxon>Grifolaceae</taxon>
        <taxon>Grifola</taxon>
    </lineage>
</organism>
<feature type="region of interest" description="Disordered" evidence="5">
    <location>
        <begin position="223"/>
        <end position="245"/>
    </location>
</feature>
<dbReference type="InterPro" id="IPR040007">
    <property type="entry name" value="Tho2"/>
</dbReference>